<dbReference type="STRING" id="32264.T1KG76"/>
<dbReference type="GO" id="GO:0016567">
    <property type="term" value="P:protein ubiquitination"/>
    <property type="evidence" value="ECO:0007669"/>
    <property type="project" value="UniProtKB-UniPathway"/>
</dbReference>
<feature type="compositionally biased region" description="Low complexity" evidence="8">
    <location>
        <begin position="1"/>
        <end position="50"/>
    </location>
</feature>
<keyword evidence="6" id="KW-0009">Actin-binding</keyword>
<dbReference type="Proteomes" id="UP000015104">
    <property type="component" value="Unassembled WGS sequence"/>
</dbReference>
<evidence type="ECO:0000313" key="10">
    <source>
        <dbReference type="EnsemblMetazoa" id="tetur10g05794.1"/>
    </source>
</evidence>
<dbReference type="PANTHER" id="PTHR24412:SF475">
    <property type="entry name" value="KELCH-LIKE PROTEIN 17"/>
    <property type="match status" value="1"/>
</dbReference>
<feature type="domain" description="BTB" evidence="9">
    <location>
        <begin position="142"/>
        <end position="209"/>
    </location>
</feature>
<name>T1KG76_TETUR</name>
<protein>
    <recommendedName>
        <fullName evidence="2">Kelch-like protein diablo</fullName>
    </recommendedName>
</protein>
<keyword evidence="4" id="KW-0677">Repeat</keyword>
<evidence type="ECO:0000256" key="4">
    <source>
        <dbReference type="ARBA" id="ARBA00022737"/>
    </source>
</evidence>
<dbReference type="GO" id="GO:0003779">
    <property type="term" value="F:actin binding"/>
    <property type="evidence" value="ECO:0007669"/>
    <property type="project" value="UniProtKB-KW"/>
</dbReference>
<evidence type="ECO:0000256" key="2">
    <source>
        <dbReference type="ARBA" id="ARBA00013699"/>
    </source>
</evidence>
<dbReference type="InterPro" id="IPR006652">
    <property type="entry name" value="Kelch_1"/>
</dbReference>
<sequence>MNPIMSLSTTSSPSSSSSSSSTSSLSSSLSTPSPSSSPEIPPTLISSPLLRNTRTPTSPELRKSSTEKLPTNGNDLKANDFLTDPQSEPIKSGEIITKGLDCKTNGTNGTNGRLRSINYVNNDHLSAIFSSLNYMRKNGQLCDIILQVAGSQLKAHKVVLSATSAYFNAMFNSEMSEKNKPVIILHDIEFNALKLLIDYAYSGEIVISEENVQALLPTASLLQISPVREACCKFLLRQLDPSNCLGIRQFADAHSCEELHQTSDKFVVENFPAVAKTEEFLLLPYSEVEDLISSNHLNIHDENEVYNAVIRWVKYDLKSREGRLGSLLQHIRFPLIHKNTLLNHVCKEPLMEGNPDGKDLLIEAMRYHLSPDQRTNIKNIRTQYRRPKGLKTYIFAIGGGSLFAIHNECEFYDPVSDTWCSFAPTYKRRSRAGVTTLGRHLYAIGGYNENKELSSGEFYDPIVNSWEPLAQDMGTKRSCLAIATLNGLIYVAGGYDGASCLSSVERFDPLSDMWASVEAMTGRRRHGRLTVLDGCLYAVGGYDGTNYQASMERYDPREARWQLMPPMTNRRSSAGVATLDGKIYAVGGNDGSLCMNTVERFDPTKNAWESVAPMHTRRSTHDVVEADGFLYAIGGNDGSSSLNTVERFEIKGNRWIPINSMMLRRSSVGAAALECPNMEKILEALNHQES</sequence>
<dbReference type="HOGENOM" id="CLU_004253_14_2_1"/>
<dbReference type="OMA" id="RRNCWEP"/>
<dbReference type="SMART" id="SM00612">
    <property type="entry name" value="Kelch"/>
    <property type="match status" value="6"/>
</dbReference>
<dbReference type="Gene3D" id="2.120.10.80">
    <property type="entry name" value="Kelch-type beta propeller"/>
    <property type="match status" value="2"/>
</dbReference>
<dbReference type="PANTHER" id="PTHR24412">
    <property type="entry name" value="KELCH PROTEIN"/>
    <property type="match status" value="1"/>
</dbReference>
<dbReference type="PRINTS" id="PR00501">
    <property type="entry name" value="KELCHREPEAT"/>
</dbReference>
<evidence type="ECO:0000256" key="1">
    <source>
        <dbReference type="ARBA" id="ARBA00004906"/>
    </source>
</evidence>
<dbReference type="PROSITE" id="PS50097">
    <property type="entry name" value="BTB"/>
    <property type="match status" value="1"/>
</dbReference>
<evidence type="ECO:0000259" key="9">
    <source>
        <dbReference type="PROSITE" id="PS50097"/>
    </source>
</evidence>
<dbReference type="AlphaFoldDB" id="T1KG76"/>
<dbReference type="OrthoDB" id="45365at2759"/>
<dbReference type="PIRSF" id="PIRSF037037">
    <property type="entry name" value="Kelch-like_protein_gigaxonin"/>
    <property type="match status" value="1"/>
</dbReference>
<dbReference type="InterPro" id="IPR017096">
    <property type="entry name" value="BTB-kelch_protein"/>
</dbReference>
<dbReference type="Pfam" id="PF00651">
    <property type="entry name" value="BTB"/>
    <property type="match status" value="1"/>
</dbReference>
<dbReference type="InterPro" id="IPR011043">
    <property type="entry name" value="Gal_Oxase/kelch_b-propeller"/>
</dbReference>
<dbReference type="Gene3D" id="1.25.40.420">
    <property type="match status" value="1"/>
</dbReference>
<dbReference type="eggNOG" id="KOG4441">
    <property type="taxonomic scope" value="Eukaryota"/>
</dbReference>
<evidence type="ECO:0000313" key="11">
    <source>
        <dbReference type="Proteomes" id="UP000015104"/>
    </source>
</evidence>
<dbReference type="SMART" id="SM00225">
    <property type="entry name" value="BTB"/>
    <property type="match status" value="1"/>
</dbReference>
<evidence type="ECO:0000256" key="8">
    <source>
        <dbReference type="SAM" id="MobiDB-lite"/>
    </source>
</evidence>
<evidence type="ECO:0000256" key="3">
    <source>
        <dbReference type="ARBA" id="ARBA00022441"/>
    </source>
</evidence>
<keyword evidence="3" id="KW-0880">Kelch repeat</keyword>
<dbReference type="Gene3D" id="3.30.710.10">
    <property type="entry name" value="Potassium Channel Kv1.1, Chain A"/>
    <property type="match status" value="1"/>
</dbReference>
<evidence type="ECO:0000256" key="6">
    <source>
        <dbReference type="ARBA" id="ARBA00023203"/>
    </source>
</evidence>
<dbReference type="Pfam" id="PF24681">
    <property type="entry name" value="Kelch_KLHDC2_KLHL20_DRC7"/>
    <property type="match status" value="1"/>
</dbReference>
<gene>
    <name evidence="10" type="primary">107363613</name>
</gene>
<reference evidence="10" key="2">
    <citation type="submission" date="2015-06" db="UniProtKB">
        <authorList>
            <consortium name="EnsemblMetazoa"/>
        </authorList>
    </citation>
    <scope>IDENTIFICATION</scope>
</reference>
<dbReference type="UniPathway" id="UPA00143"/>
<dbReference type="Pfam" id="PF07707">
    <property type="entry name" value="BACK"/>
    <property type="match status" value="1"/>
</dbReference>
<reference evidence="11" key="1">
    <citation type="submission" date="2011-08" db="EMBL/GenBank/DDBJ databases">
        <authorList>
            <person name="Rombauts S."/>
        </authorList>
    </citation>
    <scope>NUCLEOTIDE SEQUENCE</scope>
    <source>
        <strain evidence="11">London</strain>
    </source>
</reference>
<dbReference type="KEGG" id="tut:107363613"/>
<dbReference type="InterPro" id="IPR000210">
    <property type="entry name" value="BTB/POZ_dom"/>
</dbReference>
<comment type="function">
    <text evidence="7">Probable substrate-specific adapter of an E3 ubiquitin-protein ligase complex which mediates the ubiquitination and subsequent proteasomal degradation of target proteins. May have a role in synapse differentiation and growth.</text>
</comment>
<evidence type="ECO:0000256" key="5">
    <source>
        <dbReference type="ARBA" id="ARBA00022786"/>
    </source>
</evidence>
<dbReference type="FunFam" id="1.25.40.420:FF:000001">
    <property type="entry name" value="Kelch-like family member 12"/>
    <property type="match status" value="1"/>
</dbReference>
<dbReference type="SUPFAM" id="SSF50965">
    <property type="entry name" value="Galactose oxidase, central domain"/>
    <property type="match status" value="1"/>
</dbReference>
<dbReference type="EMBL" id="CAEY01000040">
    <property type="status" value="NOT_ANNOTATED_CDS"/>
    <property type="molecule type" value="Genomic_DNA"/>
</dbReference>
<proteinExistence type="predicted"/>
<dbReference type="InterPro" id="IPR011705">
    <property type="entry name" value="BACK"/>
</dbReference>
<dbReference type="SMART" id="SM00875">
    <property type="entry name" value="BACK"/>
    <property type="match status" value="1"/>
</dbReference>
<accession>T1KG76</accession>
<comment type="pathway">
    <text evidence="1">Protein modification; protein ubiquitination.</text>
</comment>
<dbReference type="InterPro" id="IPR015915">
    <property type="entry name" value="Kelch-typ_b-propeller"/>
</dbReference>
<evidence type="ECO:0000256" key="7">
    <source>
        <dbReference type="ARBA" id="ARBA00043912"/>
    </source>
</evidence>
<dbReference type="InterPro" id="IPR011333">
    <property type="entry name" value="SKP1/BTB/POZ_sf"/>
</dbReference>
<dbReference type="Pfam" id="PF01344">
    <property type="entry name" value="Kelch_1"/>
    <property type="match status" value="2"/>
</dbReference>
<keyword evidence="11" id="KW-1185">Reference proteome</keyword>
<organism evidence="10 11">
    <name type="scientific">Tetranychus urticae</name>
    <name type="common">Two-spotted spider mite</name>
    <dbReference type="NCBI Taxonomy" id="32264"/>
    <lineage>
        <taxon>Eukaryota</taxon>
        <taxon>Metazoa</taxon>
        <taxon>Ecdysozoa</taxon>
        <taxon>Arthropoda</taxon>
        <taxon>Chelicerata</taxon>
        <taxon>Arachnida</taxon>
        <taxon>Acari</taxon>
        <taxon>Acariformes</taxon>
        <taxon>Trombidiformes</taxon>
        <taxon>Prostigmata</taxon>
        <taxon>Eleutherengona</taxon>
        <taxon>Raphignathae</taxon>
        <taxon>Tetranychoidea</taxon>
        <taxon>Tetranychidae</taxon>
        <taxon>Tetranychus</taxon>
    </lineage>
</organism>
<dbReference type="FunFam" id="3.30.710.10:FF:000001">
    <property type="entry name" value="Kelch-like family member 20"/>
    <property type="match status" value="1"/>
</dbReference>
<feature type="region of interest" description="Disordered" evidence="8">
    <location>
        <begin position="1"/>
        <end position="89"/>
    </location>
</feature>
<keyword evidence="5" id="KW-0833">Ubl conjugation pathway</keyword>
<dbReference type="SUPFAM" id="SSF54695">
    <property type="entry name" value="POZ domain"/>
    <property type="match status" value="1"/>
</dbReference>
<dbReference type="EnsemblMetazoa" id="tetur10g05794.1">
    <property type="protein sequence ID" value="tetur10g05794.1"/>
    <property type="gene ID" value="tetur10g05794"/>
</dbReference>